<keyword evidence="3" id="KW-1185">Reference proteome</keyword>
<feature type="region of interest" description="Disordered" evidence="1">
    <location>
        <begin position="45"/>
        <end position="65"/>
    </location>
</feature>
<dbReference type="EMBL" id="VJXY01000041">
    <property type="protein sequence ID" value="MBD6619418.1"/>
    <property type="molecule type" value="Genomic_DNA"/>
</dbReference>
<dbReference type="Proteomes" id="UP001165986">
    <property type="component" value="Unassembled WGS sequence"/>
</dbReference>
<organism evidence="2 3">
    <name type="scientific">Komarekiella delphini-convector SJRDD-AB1</name>
    <dbReference type="NCBI Taxonomy" id="2593771"/>
    <lineage>
        <taxon>Bacteria</taxon>
        <taxon>Bacillati</taxon>
        <taxon>Cyanobacteriota</taxon>
        <taxon>Cyanophyceae</taxon>
        <taxon>Nostocales</taxon>
        <taxon>Nostocaceae</taxon>
        <taxon>Komarekiella</taxon>
        <taxon>Komarekiella delphini-convector</taxon>
    </lineage>
</organism>
<dbReference type="InterPro" id="IPR021527">
    <property type="entry name" value="DUF2795"/>
</dbReference>
<dbReference type="Pfam" id="PF11387">
    <property type="entry name" value="DUF2795"/>
    <property type="match status" value="1"/>
</dbReference>
<reference evidence="2" key="1">
    <citation type="submission" date="2019-07" db="EMBL/GenBank/DDBJ databases">
        <title>Toxilogical consequences of a new and cryptic species of cyanobacteria (Komarekiella delphini-convector) recovered from the epidermis of a bottlenose dolphin and 1500 ft. in the air.</title>
        <authorList>
            <person name="Brown A.O."/>
            <person name="Dvorak P."/>
            <person name="Villanueva C.D."/>
            <person name="Foss A.J."/>
            <person name="Garvey A.D."/>
            <person name="Gibson Q.A."/>
            <person name="Johansen J.R."/>
            <person name="Casamatta D.A."/>
        </authorList>
    </citation>
    <scope>NUCLEOTIDE SEQUENCE</scope>
    <source>
        <strain evidence="2">SJRDD-AB1</strain>
    </source>
</reference>
<protein>
    <submittedName>
        <fullName evidence="2">DUF2795 domain-containing protein</fullName>
    </submittedName>
</protein>
<evidence type="ECO:0000313" key="3">
    <source>
        <dbReference type="Proteomes" id="UP001165986"/>
    </source>
</evidence>
<sequence>MAKANPVAIQKHLKGVDYPANKQTLIKHAKKQGADQAILSLLEQLPEEEEYESPTDLNKAIGEID</sequence>
<proteinExistence type="predicted"/>
<evidence type="ECO:0000256" key="1">
    <source>
        <dbReference type="SAM" id="MobiDB-lite"/>
    </source>
</evidence>
<dbReference type="RefSeq" id="WP_191760618.1">
    <property type="nucleotide sequence ID" value="NZ_VJXY01000041.1"/>
</dbReference>
<evidence type="ECO:0000313" key="2">
    <source>
        <dbReference type="EMBL" id="MBD6619418.1"/>
    </source>
</evidence>
<dbReference type="AlphaFoldDB" id="A0AA40T1Y0"/>
<accession>A0AA40T1Y0</accession>
<name>A0AA40T1Y0_9NOST</name>
<comment type="caution">
    <text evidence="2">The sequence shown here is derived from an EMBL/GenBank/DDBJ whole genome shotgun (WGS) entry which is preliminary data.</text>
</comment>
<gene>
    <name evidence="2" type="ORF">FNW02_27225</name>
</gene>